<evidence type="ECO:0000313" key="3">
    <source>
        <dbReference type="Proteomes" id="UP000186890"/>
    </source>
</evidence>
<name>A0A1Q8E7R9_9STRE</name>
<comment type="caution">
    <text evidence="2">The sequence shown here is derived from an EMBL/GenBank/DDBJ whole genome shotgun (WGS) entry which is preliminary data.</text>
</comment>
<keyword evidence="3" id="KW-1185">Reference proteome</keyword>
<dbReference type="EMBL" id="MSJM01000004">
    <property type="protein sequence ID" value="OLF47838.1"/>
    <property type="molecule type" value="Genomic_DNA"/>
</dbReference>
<sequence length="297" mass="34996">MIQTKKSLFKASFEESLNLEDDGFRKLQQEQHDKTAKYFTRGRPTRWFRIRSVIAALIVPIGFNVLLLALAVILHESETLRIPIAKQSLLTVNVYLLLLLTWLLFVLLGKLFVKRSYLFPYRYQFHAFMSLNWFLVETDLLFTDFMLPALSWWGVLAIYSWLGIIGYWMCSNRLRFLRKLMYNSDDSPSWSDKLAKFVSTYGVGILGIGIIIKFILNLGNIEFSTSMKAIGLLLVWIVANVFVMAVVVFVGFPYFLQAYYKWTYPEEYREWESKSLEEWYGKKYLKKHKERLDNDTD</sequence>
<keyword evidence="1" id="KW-0472">Membrane</keyword>
<protein>
    <submittedName>
        <fullName evidence="2">Uncharacterized protein</fullName>
    </submittedName>
</protein>
<accession>A0A1Q8E7R9</accession>
<keyword evidence="1" id="KW-1133">Transmembrane helix</keyword>
<dbReference type="RefSeq" id="WP_075104714.1">
    <property type="nucleotide sequence ID" value="NZ_MSJM01000004.1"/>
</dbReference>
<feature type="transmembrane region" description="Helical" evidence="1">
    <location>
        <begin position="230"/>
        <end position="256"/>
    </location>
</feature>
<dbReference type="OrthoDB" id="2195257at2"/>
<gene>
    <name evidence="2" type="ORF">BU202_05060</name>
</gene>
<feature type="transmembrane region" description="Helical" evidence="1">
    <location>
        <begin position="94"/>
        <end position="113"/>
    </location>
</feature>
<keyword evidence="1" id="KW-0812">Transmembrane</keyword>
<feature type="transmembrane region" description="Helical" evidence="1">
    <location>
        <begin position="197"/>
        <end position="218"/>
    </location>
</feature>
<organism evidence="2 3">
    <name type="scientific">Streptococcus cuniculi</name>
    <dbReference type="NCBI Taxonomy" id="1432788"/>
    <lineage>
        <taxon>Bacteria</taxon>
        <taxon>Bacillati</taxon>
        <taxon>Bacillota</taxon>
        <taxon>Bacilli</taxon>
        <taxon>Lactobacillales</taxon>
        <taxon>Streptococcaceae</taxon>
        <taxon>Streptococcus</taxon>
    </lineage>
</organism>
<feature type="transmembrane region" description="Helical" evidence="1">
    <location>
        <begin position="53"/>
        <end position="74"/>
    </location>
</feature>
<proteinExistence type="predicted"/>
<feature type="transmembrane region" description="Helical" evidence="1">
    <location>
        <begin position="149"/>
        <end position="170"/>
    </location>
</feature>
<reference evidence="3" key="1">
    <citation type="submission" date="2016-12" db="EMBL/GenBank/DDBJ databases">
        <authorList>
            <person name="Gulvik C.A."/>
        </authorList>
    </citation>
    <scope>NUCLEOTIDE SEQUENCE [LARGE SCALE GENOMIC DNA]</scope>
    <source>
        <strain evidence="3">NED12-00049-6B</strain>
    </source>
</reference>
<dbReference type="Proteomes" id="UP000186890">
    <property type="component" value="Unassembled WGS sequence"/>
</dbReference>
<dbReference type="AlphaFoldDB" id="A0A1Q8E7R9"/>
<feature type="transmembrane region" description="Helical" evidence="1">
    <location>
        <begin position="125"/>
        <end position="143"/>
    </location>
</feature>
<evidence type="ECO:0000256" key="1">
    <source>
        <dbReference type="SAM" id="Phobius"/>
    </source>
</evidence>
<evidence type="ECO:0000313" key="2">
    <source>
        <dbReference type="EMBL" id="OLF47838.1"/>
    </source>
</evidence>